<evidence type="ECO:0000313" key="2">
    <source>
        <dbReference type="Proteomes" id="UP001165101"/>
    </source>
</evidence>
<keyword evidence="2" id="KW-1185">Reference proteome</keyword>
<gene>
    <name evidence="1" type="ORF">Cboi01_000129900</name>
</gene>
<name>A0ACB5TIT5_CANBO</name>
<protein>
    <submittedName>
        <fullName evidence="1">Unnamed protein product</fullName>
    </submittedName>
</protein>
<dbReference type="EMBL" id="BSXV01000460">
    <property type="protein sequence ID" value="GME89192.1"/>
    <property type="molecule type" value="Genomic_DNA"/>
</dbReference>
<accession>A0ACB5TIT5</accession>
<comment type="caution">
    <text evidence="1">The sequence shown here is derived from an EMBL/GenBank/DDBJ whole genome shotgun (WGS) entry which is preliminary data.</text>
</comment>
<sequence>MARSNINLNQSSSPSLNILKDSMGNQFVDNSFNGPRGRADDANAITNTEKNDSYDDDVPLIHVKRRKTQIRSPSNSPENSTNELPLASLPPPPPPPQSNISQTSEMEQEKQPSSVATNIQTASSDLNINLAQSETPNQVDQQPQPEKVTELVPTPAVGFVTEDIPAVITETDVNNSTSETAVNPPDTESLPESLNPKKDGNTPNDDTNKAAQVITTDTIQTTTAVPTVETPQVGGESTTEITESSGSSGTTELPSAATAATGATTAATATSTMTPAETMAATEATATPGNIISSNLTSTTKEDIPVTSGIVIIPPTITTEPVSEKSPSITTGNKPSTPSPNWIISTLKDIHNEIEKITNGIESPEAQIEKLKKAERLVDENIRTVGKNLLSLDQFKSESDIQFLLKLSPERLKHLLKTYNILRFKNEALRQRVKVNKGYSLSEIMNNPDYTLSNNSKELNSLMKEWLSQIVKNKEEIAQFEKENPEFLSLLKRLNSGSHSNSNPNGTQNQKTTPTASPQTISAQIAQNMLPNWNSSRLLSTKSIPATTQMANSKGPEADNRTANDLKRNSSFDVNLSGDLAKKQKTSPNNSGMFTNSPVSMRLSNYPQRRMDQVTINNNTQLSNDSMNSNNISNSQSLNGNSGYPMQQLNSQSPPSNFNSPLNQQVPIINNYRGSDFSQAPHLKAAGENSNSPSGNSLNLAGGGYQQYPNNQQNRESLQYMPMSTQNYAAPMLPDQHQMQQYVQQQQQQIQNQQQQHLQQMQIIEWQQKLQQQQQRQQQKRQQQMQQQQMQQQQQQQHEQQQQQQQQVQSPSLARPELSQNKSNSSMSQEQHLQEFQYIDLRRQTDFLLRNSDEYKVFLEMQKQLYSLKSKSKIKSERLEFLKRASQSNGGPNEQELNEIKNISIQLVLSQQEIQNQQDLLSAQNKKLQLKSNSIIATLKKNMNSNATQEAVQNQPQSDNSVIQNDNSGVTQNDNSGVIDLTEDNE</sequence>
<proteinExistence type="predicted"/>
<evidence type="ECO:0000313" key="1">
    <source>
        <dbReference type="EMBL" id="GME89192.1"/>
    </source>
</evidence>
<organism evidence="1 2">
    <name type="scientific">Candida boidinii</name>
    <name type="common">Yeast</name>
    <dbReference type="NCBI Taxonomy" id="5477"/>
    <lineage>
        <taxon>Eukaryota</taxon>
        <taxon>Fungi</taxon>
        <taxon>Dikarya</taxon>
        <taxon>Ascomycota</taxon>
        <taxon>Saccharomycotina</taxon>
        <taxon>Pichiomycetes</taxon>
        <taxon>Pichiales</taxon>
        <taxon>Pichiaceae</taxon>
        <taxon>Ogataea</taxon>
        <taxon>Ogataea/Candida clade</taxon>
    </lineage>
</organism>
<dbReference type="Proteomes" id="UP001165101">
    <property type="component" value="Unassembled WGS sequence"/>
</dbReference>
<reference evidence="1" key="1">
    <citation type="submission" date="2023-04" db="EMBL/GenBank/DDBJ databases">
        <title>Candida boidinii NBRC 1967.</title>
        <authorList>
            <person name="Ichikawa N."/>
            <person name="Sato H."/>
            <person name="Tonouchi N."/>
        </authorList>
    </citation>
    <scope>NUCLEOTIDE SEQUENCE</scope>
    <source>
        <strain evidence="1">NBRC 1967</strain>
    </source>
</reference>